<feature type="domain" description="Methyltransferase type 12" evidence="13">
    <location>
        <begin position="291"/>
        <end position="383"/>
    </location>
</feature>
<dbReference type="Gene3D" id="3.30.1610.20">
    <property type="entry name" value="Hen1, N-terminal domain"/>
    <property type="match status" value="1"/>
</dbReference>
<dbReference type="GO" id="GO:0001510">
    <property type="term" value="P:RNA methylation"/>
    <property type="evidence" value="ECO:0007669"/>
    <property type="project" value="InterPro"/>
</dbReference>
<dbReference type="CDD" id="cd02440">
    <property type="entry name" value="AdoMet_MTases"/>
    <property type="match status" value="1"/>
</dbReference>
<protein>
    <recommendedName>
        <fullName evidence="3">Small RNA 2'-O-methyltransferase</fullName>
        <ecNumber evidence="11">2.1.1.386</ecNumber>
    </recommendedName>
</protein>
<accession>A0A2N1PLQ2</accession>
<dbReference type="Proteomes" id="UP000233256">
    <property type="component" value="Unassembled WGS sequence"/>
</dbReference>
<dbReference type="GO" id="GO:0031047">
    <property type="term" value="P:regulatory ncRNA-mediated gene silencing"/>
    <property type="evidence" value="ECO:0007669"/>
    <property type="project" value="UniProtKB-KW"/>
</dbReference>
<evidence type="ECO:0000256" key="6">
    <source>
        <dbReference type="ARBA" id="ARBA00022691"/>
    </source>
</evidence>
<sequence length="472" mass="54125">MIFTISTSTQPTETLSYLLHKHPAKYQLFNLSFGNVHVFYLENSDQICTAAMVLDIDTVDMVRSRHLMKGDAPLYQYINDRPYVASSFLSVAIAQVYGSALKGSCKDRPEAAETKLALTARLSVLPCRSGELLLRRLFNPLGYEINLHRHQLNSQFSDWGQSSYYTVELKKECTLSELLTHLYVLVPVLDNQKHYYISNDEVDKLINKGEGWLQEHPERELIVKRYLKFSPSLANSALARLVEVDEPQNQPEVENASTEPEETIEKELSLNEERMGTVLSVLKSLDATTVIDLGCGEGKLLRSLYKDRTFTKVVGADVSIRALEIAAERLRLNEMPLNQKDRLKIFQGSLLYKDNRFEGFEAATIIEVIEHLDEPRLEAFEKVVFGHARPRHVILTTPNREYNVVWSNLGRNLRHNDHRFEWTRDEFRIWCEKIGRAFGYSQRYLGIGPENPNIGHPTQMCIFSRGMEGVQI</sequence>
<evidence type="ECO:0000256" key="7">
    <source>
        <dbReference type="ARBA" id="ARBA00022723"/>
    </source>
</evidence>
<dbReference type="InterPro" id="IPR038546">
    <property type="entry name" value="Hen1_N_sf"/>
</dbReference>
<reference evidence="15 16" key="1">
    <citation type="journal article" date="2017" name="ISME J.">
        <title>Potential for microbial H2 and metal transformations associated with novel bacteria and archaea in deep terrestrial subsurface sediments.</title>
        <authorList>
            <person name="Hernsdorf A.W."/>
            <person name="Amano Y."/>
            <person name="Miyakawa K."/>
            <person name="Ise K."/>
            <person name="Suzuki Y."/>
            <person name="Anantharaman K."/>
            <person name="Probst A."/>
            <person name="Burstein D."/>
            <person name="Thomas B.C."/>
            <person name="Banfield J.F."/>
        </authorList>
    </citation>
    <scope>NUCLEOTIDE SEQUENCE [LARGE SCALE GENOMIC DNA]</scope>
    <source>
        <strain evidence="15">HGW-Wallbacteria-1</strain>
    </source>
</reference>
<dbReference type="SUPFAM" id="SSF53335">
    <property type="entry name" value="S-adenosyl-L-methionine-dependent methyltransferases"/>
    <property type="match status" value="1"/>
</dbReference>
<keyword evidence="6" id="KW-0949">S-adenosyl-L-methionine</keyword>
<dbReference type="GO" id="GO:0090486">
    <property type="term" value="F:small RNA 2'-O-methyltransferase activity"/>
    <property type="evidence" value="ECO:0007669"/>
    <property type="project" value="UniProtKB-EC"/>
</dbReference>
<dbReference type="InterPro" id="IPR026610">
    <property type="entry name" value="Hen1"/>
</dbReference>
<evidence type="ECO:0000256" key="4">
    <source>
        <dbReference type="ARBA" id="ARBA00022603"/>
    </source>
</evidence>
<feature type="domain" description="Hen1 N-terminal" evidence="14">
    <location>
        <begin position="1"/>
        <end position="241"/>
    </location>
</feature>
<comment type="similarity">
    <text evidence="2">Belongs to the methyltransferase superfamily. HEN1 family.</text>
</comment>
<dbReference type="PANTHER" id="PTHR21404">
    <property type="entry name" value="HEN1"/>
    <property type="match status" value="1"/>
</dbReference>
<evidence type="ECO:0000256" key="3">
    <source>
        <dbReference type="ARBA" id="ARBA00021330"/>
    </source>
</evidence>
<evidence type="ECO:0000313" key="16">
    <source>
        <dbReference type="Proteomes" id="UP000233256"/>
    </source>
</evidence>
<dbReference type="GO" id="GO:0046872">
    <property type="term" value="F:metal ion binding"/>
    <property type="evidence" value="ECO:0007669"/>
    <property type="project" value="UniProtKB-KW"/>
</dbReference>
<name>A0A2N1PLQ2_9BACT</name>
<keyword evidence="10" id="KW-0943">RNA-mediated gene silencing</keyword>
<comment type="cofactor">
    <cofactor evidence="1">
        <name>Mg(2+)</name>
        <dbReference type="ChEBI" id="CHEBI:18420"/>
    </cofactor>
</comment>
<evidence type="ECO:0000256" key="5">
    <source>
        <dbReference type="ARBA" id="ARBA00022679"/>
    </source>
</evidence>
<dbReference type="PANTHER" id="PTHR21404:SF3">
    <property type="entry name" value="SMALL RNA 2'-O-METHYLTRANSFERASE"/>
    <property type="match status" value="1"/>
</dbReference>
<dbReference type="EMBL" id="PGXC01000022">
    <property type="protein sequence ID" value="PKK89266.1"/>
    <property type="molecule type" value="Genomic_DNA"/>
</dbReference>
<evidence type="ECO:0000256" key="10">
    <source>
        <dbReference type="ARBA" id="ARBA00023158"/>
    </source>
</evidence>
<dbReference type="EC" id="2.1.1.386" evidence="11"/>
<evidence type="ECO:0000256" key="9">
    <source>
        <dbReference type="ARBA" id="ARBA00022884"/>
    </source>
</evidence>
<evidence type="ECO:0000259" key="13">
    <source>
        <dbReference type="Pfam" id="PF08242"/>
    </source>
</evidence>
<keyword evidence="7" id="KW-0479">Metal-binding</keyword>
<evidence type="ECO:0000256" key="1">
    <source>
        <dbReference type="ARBA" id="ARBA00001946"/>
    </source>
</evidence>
<proteinExistence type="inferred from homology"/>
<dbReference type="GO" id="GO:0003723">
    <property type="term" value="F:RNA binding"/>
    <property type="evidence" value="ECO:0007669"/>
    <property type="project" value="UniProtKB-KW"/>
</dbReference>
<dbReference type="NCBIfam" id="TIGR04074">
    <property type="entry name" value="bacter_Hen1"/>
    <property type="match status" value="1"/>
</dbReference>
<dbReference type="AlphaFoldDB" id="A0A2N1PLQ2"/>
<dbReference type="InterPro" id="IPR024026">
    <property type="entry name" value="3'-RNA_MeTfrase_Hen1_bac"/>
</dbReference>
<dbReference type="InterPro" id="IPR013217">
    <property type="entry name" value="Methyltransf_12"/>
</dbReference>
<evidence type="ECO:0000259" key="14">
    <source>
        <dbReference type="Pfam" id="PF12623"/>
    </source>
</evidence>
<dbReference type="Pfam" id="PF12623">
    <property type="entry name" value="Hen1_L"/>
    <property type="match status" value="1"/>
</dbReference>
<evidence type="ECO:0000256" key="8">
    <source>
        <dbReference type="ARBA" id="ARBA00022842"/>
    </source>
</evidence>
<keyword evidence="9" id="KW-0694">RNA-binding</keyword>
<dbReference type="InterPro" id="IPR029063">
    <property type="entry name" value="SAM-dependent_MTases_sf"/>
</dbReference>
<keyword evidence="8" id="KW-0460">Magnesium</keyword>
<keyword evidence="5 15" id="KW-0808">Transferase</keyword>
<keyword evidence="4 15" id="KW-0489">Methyltransferase</keyword>
<evidence type="ECO:0000256" key="12">
    <source>
        <dbReference type="ARBA" id="ARBA00048418"/>
    </source>
</evidence>
<comment type="caution">
    <text evidence="15">The sequence shown here is derived from an EMBL/GenBank/DDBJ whole genome shotgun (WGS) entry which is preliminary data.</text>
</comment>
<gene>
    <name evidence="15" type="ORF">CVV64_15270</name>
</gene>
<organism evidence="15 16">
    <name type="scientific">Candidatus Wallbacteria bacterium HGW-Wallbacteria-1</name>
    <dbReference type="NCBI Taxonomy" id="2013854"/>
    <lineage>
        <taxon>Bacteria</taxon>
        <taxon>Candidatus Walliibacteriota</taxon>
    </lineage>
</organism>
<comment type="catalytic activity">
    <reaction evidence="12">
        <text>small RNA 3'-end nucleotide + S-adenosyl-L-methionine = small RNA 3'-end 2'-O-methylnucleotide + S-adenosyl-L-homocysteine + H(+)</text>
        <dbReference type="Rhea" id="RHEA:37887"/>
        <dbReference type="Rhea" id="RHEA-COMP:10415"/>
        <dbReference type="Rhea" id="RHEA-COMP:10416"/>
        <dbReference type="ChEBI" id="CHEBI:15378"/>
        <dbReference type="ChEBI" id="CHEBI:57856"/>
        <dbReference type="ChEBI" id="CHEBI:59789"/>
        <dbReference type="ChEBI" id="CHEBI:74896"/>
        <dbReference type="ChEBI" id="CHEBI:74898"/>
        <dbReference type="EC" id="2.1.1.386"/>
    </reaction>
</comment>
<evidence type="ECO:0000313" key="15">
    <source>
        <dbReference type="EMBL" id="PKK89266.1"/>
    </source>
</evidence>
<dbReference type="InterPro" id="IPR024740">
    <property type="entry name" value="Hen1_N"/>
</dbReference>
<evidence type="ECO:0000256" key="2">
    <source>
        <dbReference type="ARBA" id="ARBA00009026"/>
    </source>
</evidence>
<evidence type="ECO:0000256" key="11">
    <source>
        <dbReference type="ARBA" id="ARBA00035025"/>
    </source>
</evidence>
<dbReference type="Pfam" id="PF08242">
    <property type="entry name" value="Methyltransf_12"/>
    <property type="match status" value="1"/>
</dbReference>
<dbReference type="Gene3D" id="3.40.50.150">
    <property type="entry name" value="Vaccinia Virus protein VP39"/>
    <property type="match status" value="1"/>
</dbReference>